<dbReference type="PANTHER" id="PTHR34129:SF1">
    <property type="entry name" value="DUF952 DOMAIN-CONTAINING PROTEIN"/>
    <property type="match status" value="1"/>
</dbReference>
<name>D6ZCB8_SEGRD</name>
<accession>D6ZCB8</accession>
<dbReference type="KEGG" id="srt:Srot_2653"/>
<protein>
    <recommendedName>
        <fullName evidence="3">Glutathione S-transferase domain protein</fullName>
    </recommendedName>
</protein>
<dbReference type="SUPFAM" id="SSF56399">
    <property type="entry name" value="ADP-ribosylation"/>
    <property type="match status" value="1"/>
</dbReference>
<dbReference type="eggNOG" id="COG3502">
    <property type="taxonomic scope" value="Bacteria"/>
</dbReference>
<sequence length="120" mass="12808">MAAHHCELLAHICGEAEWLAAQASSAHTPPSLEEVGFIHLSAPRQVHVPANLLYAGRDDLVLLLVEPGRIEAPIRWEQGVPPAADGSLFPHLYGPLPCAAVRGARPYRPGPDGAFAPLEL</sequence>
<dbReference type="AlphaFoldDB" id="D6ZCB8"/>
<dbReference type="Gene3D" id="3.20.170.20">
    <property type="entry name" value="Protein of unknown function DUF952"/>
    <property type="match status" value="1"/>
</dbReference>
<gene>
    <name evidence="1" type="ordered locus">Srot_2653</name>
</gene>
<dbReference type="Pfam" id="PF06108">
    <property type="entry name" value="DUF952"/>
    <property type="match status" value="1"/>
</dbReference>
<dbReference type="EMBL" id="CP001958">
    <property type="protein sequence ID" value="ADG99087.1"/>
    <property type="molecule type" value="Genomic_DNA"/>
</dbReference>
<reference evidence="1 2" key="1">
    <citation type="journal article" date="2010" name="Stand. Genomic Sci.">
        <title>Complete genome sequence of Segniliparus rotundus type strain (CDC 1076).</title>
        <authorList>
            <person name="Sikorski J."/>
            <person name="Lapidus A."/>
            <person name="Copeland A."/>
            <person name="Misra M."/>
            <person name="Glavina Del Rio T."/>
            <person name="Nolan M."/>
            <person name="Lucas S."/>
            <person name="Chen F."/>
            <person name="Tice H."/>
            <person name="Cheng J.F."/>
            <person name="Jando M."/>
            <person name="Schneider S."/>
            <person name="Bruce D."/>
            <person name="Goodwin L."/>
            <person name="Pitluck S."/>
            <person name="Liolios K."/>
            <person name="Mikhailova N."/>
            <person name="Pati A."/>
            <person name="Ivanova N."/>
            <person name="Mavromatis K."/>
            <person name="Chen A."/>
            <person name="Palaniappan K."/>
            <person name="Chertkov O."/>
            <person name="Land M."/>
            <person name="Hauser L."/>
            <person name="Chang Y.J."/>
            <person name="Jeffries C.D."/>
            <person name="Brettin T."/>
            <person name="Detter J.C."/>
            <person name="Han C."/>
            <person name="Rohde M."/>
            <person name="Goker M."/>
            <person name="Bristow J."/>
            <person name="Eisen J.A."/>
            <person name="Markowitz V."/>
            <person name="Hugenholtz P."/>
            <person name="Kyrpides N.C."/>
            <person name="Klenk H.P."/>
        </authorList>
    </citation>
    <scope>NUCLEOTIDE SEQUENCE [LARGE SCALE GENOMIC DNA]</scope>
    <source>
        <strain evidence="2">ATCC BAA-972 / CDC 1076 / CIP 108378 / DSM 44985 / JCM 13578</strain>
    </source>
</reference>
<evidence type="ECO:0000313" key="1">
    <source>
        <dbReference type="EMBL" id="ADG99087.1"/>
    </source>
</evidence>
<evidence type="ECO:0008006" key="3">
    <source>
        <dbReference type="Google" id="ProtNLM"/>
    </source>
</evidence>
<keyword evidence="2" id="KW-1185">Reference proteome</keyword>
<evidence type="ECO:0000313" key="2">
    <source>
        <dbReference type="Proteomes" id="UP000002247"/>
    </source>
</evidence>
<dbReference type="HOGENOM" id="CLU_129452_1_0_11"/>
<dbReference type="InterPro" id="IPR009297">
    <property type="entry name" value="DUF952"/>
</dbReference>
<dbReference type="Proteomes" id="UP000002247">
    <property type="component" value="Chromosome"/>
</dbReference>
<organism evidence="1 2">
    <name type="scientific">Segniliparus rotundus (strain ATCC BAA-972 / CDC 1076 / CIP 108378 / DSM 44985 / JCM 13578)</name>
    <dbReference type="NCBI Taxonomy" id="640132"/>
    <lineage>
        <taxon>Bacteria</taxon>
        <taxon>Bacillati</taxon>
        <taxon>Actinomycetota</taxon>
        <taxon>Actinomycetes</taxon>
        <taxon>Mycobacteriales</taxon>
        <taxon>Segniliparaceae</taxon>
        <taxon>Segniliparus</taxon>
    </lineage>
</organism>
<dbReference type="STRING" id="640132.Srot_2653"/>
<dbReference type="OrthoDB" id="5638018at2"/>
<dbReference type="RefSeq" id="WP_013139536.1">
    <property type="nucleotide sequence ID" value="NC_014168.1"/>
</dbReference>
<dbReference type="PANTHER" id="PTHR34129">
    <property type="entry name" value="BLR1139 PROTEIN"/>
    <property type="match status" value="1"/>
</dbReference>
<proteinExistence type="predicted"/>